<dbReference type="Gene3D" id="1.20.5.1930">
    <property type="match status" value="1"/>
</dbReference>
<evidence type="ECO:0000256" key="10">
    <source>
        <dbReference type="SAM" id="Phobius"/>
    </source>
</evidence>
<keyword evidence="7" id="KW-0067">ATP-binding</keyword>
<evidence type="ECO:0000256" key="4">
    <source>
        <dbReference type="ARBA" id="ARBA00022679"/>
    </source>
</evidence>
<dbReference type="CDD" id="cd00130">
    <property type="entry name" value="PAS"/>
    <property type="match status" value="1"/>
</dbReference>
<dbReference type="RefSeq" id="WP_286004662.1">
    <property type="nucleotide sequence ID" value="NZ_JASVEJ010000039.1"/>
</dbReference>
<dbReference type="EMBL" id="JASVEJ010000039">
    <property type="protein sequence ID" value="MDL5057831.1"/>
    <property type="molecule type" value="Genomic_DNA"/>
</dbReference>
<evidence type="ECO:0000256" key="6">
    <source>
        <dbReference type="ARBA" id="ARBA00022777"/>
    </source>
</evidence>
<dbReference type="InterPro" id="IPR036890">
    <property type="entry name" value="HATPase_C_sf"/>
</dbReference>
<keyword evidence="3" id="KW-0597">Phosphoprotein</keyword>
<feature type="transmembrane region" description="Helical" evidence="10">
    <location>
        <begin position="50"/>
        <end position="77"/>
    </location>
</feature>
<comment type="caution">
    <text evidence="13">The sequence shown here is derived from an EMBL/GenBank/DDBJ whole genome shotgun (WGS) entry which is preliminary data.</text>
</comment>
<keyword evidence="10" id="KW-1133">Transmembrane helix</keyword>
<feature type="region of interest" description="Disordered" evidence="9">
    <location>
        <begin position="366"/>
        <end position="385"/>
    </location>
</feature>
<keyword evidence="14" id="KW-1185">Reference proteome</keyword>
<dbReference type="SMART" id="SM00091">
    <property type="entry name" value="PAS"/>
    <property type="match status" value="1"/>
</dbReference>
<dbReference type="Gene3D" id="3.30.565.10">
    <property type="entry name" value="Histidine kinase-like ATPase, C-terminal domain"/>
    <property type="match status" value="1"/>
</dbReference>
<name>A0ABT7M0P0_9CYAN</name>
<protein>
    <recommendedName>
        <fullName evidence="2">histidine kinase</fullName>
        <ecNumber evidence="2">2.7.13.3</ecNumber>
    </recommendedName>
</protein>
<dbReference type="SMART" id="SM00387">
    <property type="entry name" value="HATPase_c"/>
    <property type="match status" value="1"/>
</dbReference>
<dbReference type="InterPro" id="IPR050482">
    <property type="entry name" value="Sensor_HK_TwoCompSys"/>
</dbReference>
<organism evidence="13 14">
    <name type="scientific">Geitlerinema calcuttense NRMC-F 0142</name>
    <dbReference type="NCBI Taxonomy" id="2922238"/>
    <lineage>
        <taxon>Bacteria</taxon>
        <taxon>Bacillati</taxon>
        <taxon>Cyanobacteriota</taxon>
        <taxon>Cyanophyceae</taxon>
        <taxon>Geitlerinematales</taxon>
        <taxon>Geitlerinemataceae</taxon>
        <taxon>Geitlerinema</taxon>
    </lineage>
</organism>
<evidence type="ECO:0000256" key="2">
    <source>
        <dbReference type="ARBA" id="ARBA00012438"/>
    </source>
</evidence>
<dbReference type="Pfam" id="PF07730">
    <property type="entry name" value="HisKA_3"/>
    <property type="match status" value="1"/>
</dbReference>
<feature type="transmembrane region" description="Helical" evidence="10">
    <location>
        <begin position="7"/>
        <end position="30"/>
    </location>
</feature>
<dbReference type="PROSITE" id="PS50112">
    <property type="entry name" value="PAS"/>
    <property type="match status" value="1"/>
</dbReference>
<dbReference type="Proteomes" id="UP001230986">
    <property type="component" value="Unassembled WGS sequence"/>
</dbReference>
<dbReference type="PROSITE" id="PS50109">
    <property type="entry name" value="HIS_KIN"/>
    <property type="match status" value="1"/>
</dbReference>
<evidence type="ECO:0000313" key="14">
    <source>
        <dbReference type="Proteomes" id="UP001230986"/>
    </source>
</evidence>
<evidence type="ECO:0000256" key="7">
    <source>
        <dbReference type="ARBA" id="ARBA00022840"/>
    </source>
</evidence>
<keyword evidence="4" id="KW-0808">Transferase</keyword>
<dbReference type="SUPFAM" id="SSF55874">
    <property type="entry name" value="ATPase domain of HSP90 chaperone/DNA topoisomerase II/histidine kinase"/>
    <property type="match status" value="1"/>
</dbReference>
<dbReference type="InterPro" id="IPR011712">
    <property type="entry name" value="Sig_transdc_His_kin_sub3_dim/P"/>
</dbReference>
<dbReference type="EC" id="2.7.13.3" evidence="2"/>
<proteinExistence type="predicted"/>
<keyword evidence="10" id="KW-0472">Membrane</keyword>
<keyword evidence="5" id="KW-0547">Nucleotide-binding</keyword>
<evidence type="ECO:0000256" key="3">
    <source>
        <dbReference type="ARBA" id="ARBA00022553"/>
    </source>
</evidence>
<dbReference type="GO" id="GO:0016301">
    <property type="term" value="F:kinase activity"/>
    <property type="evidence" value="ECO:0007669"/>
    <property type="project" value="UniProtKB-KW"/>
</dbReference>
<evidence type="ECO:0000256" key="8">
    <source>
        <dbReference type="ARBA" id="ARBA00023012"/>
    </source>
</evidence>
<evidence type="ECO:0000259" key="12">
    <source>
        <dbReference type="PROSITE" id="PS50112"/>
    </source>
</evidence>
<keyword evidence="6 13" id="KW-0418">Kinase</keyword>
<evidence type="ECO:0000256" key="1">
    <source>
        <dbReference type="ARBA" id="ARBA00000085"/>
    </source>
</evidence>
<evidence type="ECO:0000256" key="5">
    <source>
        <dbReference type="ARBA" id="ARBA00022741"/>
    </source>
</evidence>
<dbReference type="InterPro" id="IPR003594">
    <property type="entry name" value="HATPase_dom"/>
</dbReference>
<evidence type="ECO:0000313" key="13">
    <source>
        <dbReference type="EMBL" id="MDL5057831.1"/>
    </source>
</evidence>
<dbReference type="InterPro" id="IPR035965">
    <property type="entry name" value="PAS-like_dom_sf"/>
</dbReference>
<dbReference type="Pfam" id="PF13426">
    <property type="entry name" value="PAS_9"/>
    <property type="match status" value="1"/>
</dbReference>
<dbReference type="CDD" id="cd16917">
    <property type="entry name" value="HATPase_UhpB-NarQ-NarX-like"/>
    <property type="match status" value="1"/>
</dbReference>
<evidence type="ECO:0000259" key="11">
    <source>
        <dbReference type="PROSITE" id="PS50109"/>
    </source>
</evidence>
<reference evidence="13 14" key="1">
    <citation type="submission" date="2023-06" db="EMBL/GenBank/DDBJ databases">
        <title>Whole genome sequence of Oscillatoria calcuttensis NRMC-F 0142.</title>
        <authorList>
            <person name="Shakena Fathima T."/>
            <person name="Muralitharan G."/>
            <person name="Thajuddin N."/>
        </authorList>
    </citation>
    <scope>NUCLEOTIDE SEQUENCE [LARGE SCALE GENOMIC DNA]</scope>
    <source>
        <strain evidence="13 14">NRMC-F 0142</strain>
    </source>
</reference>
<feature type="domain" description="PAS" evidence="12">
    <location>
        <begin position="96"/>
        <end position="148"/>
    </location>
</feature>
<feature type="domain" description="Histidine kinase" evidence="11">
    <location>
        <begin position="222"/>
        <end position="419"/>
    </location>
</feature>
<evidence type="ECO:0000256" key="9">
    <source>
        <dbReference type="SAM" id="MobiDB-lite"/>
    </source>
</evidence>
<dbReference type="Gene3D" id="3.30.450.20">
    <property type="entry name" value="PAS domain"/>
    <property type="match status" value="1"/>
</dbReference>
<comment type="catalytic activity">
    <reaction evidence="1">
        <text>ATP + protein L-histidine = ADP + protein N-phospho-L-histidine.</text>
        <dbReference type="EC" id="2.7.13.3"/>
    </reaction>
</comment>
<gene>
    <name evidence="13" type="ORF">QQ055_10250</name>
</gene>
<dbReference type="NCBIfam" id="TIGR00229">
    <property type="entry name" value="sensory_box"/>
    <property type="match status" value="1"/>
</dbReference>
<sequence>MKKPSRNLLLAGFVTGIFLMSCPVWLYFLFDQGMLGFFHEWLAEPDTFAVLQKLISLSYVFLAVGAVLGTLCGVMVFRTIAADWEKFKAATKVRESEEKYRLLFSTESDAIMLFDRQTLKVVEINESGLSLYGYGREEIQKKKLSEFFAVPPSFGKGGENMDDLSGETLHLTKSGEEIPVEISTGRFVAGDKDYLCLIVKDIRQRRQLEEAVLNISNEERHRIGHDLHDGLGQELSAASLMAKALENKLRRKSLPEAEELKSLITQINNSISTTRAIAHGLAPVSIEKYGLRAALDKLLTGLEAQTGVTCDLDWPEEIAIDNPTTATHLFRIIQEAVNNAIKHSGTSLITISFERSDSPATILRISDNGKGLDPATEDGSPKGLGMKSLQYRASRLGGRVEIVSGKDQGLTVICHFQNT</sequence>
<keyword evidence="8" id="KW-0902">Two-component regulatory system</keyword>
<dbReference type="SUPFAM" id="SSF55785">
    <property type="entry name" value="PYP-like sensor domain (PAS domain)"/>
    <property type="match status" value="1"/>
</dbReference>
<accession>A0ABT7M0P0</accession>
<dbReference type="InterPro" id="IPR000014">
    <property type="entry name" value="PAS"/>
</dbReference>
<dbReference type="PANTHER" id="PTHR24421:SF10">
    <property type="entry name" value="NITRATE_NITRITE SENSOR PROTEIN NARQ"/>
    <property type="match status" value="1"/>
</dbReference>
<keyword evidence="10" id="KW-0812">Transmembrane</keyword>
<dbReference type="Pfam" id="PF02518">
    <property type="entry name" value="HATPase_c"/>
    <property type="match status" value="1"/>
</dbReference>
<dbReference type="InterPro" id="IPR005467">
    <property type="entry name" value="His_kinase_dom"/>
</dbReference>
<dbReference type="PROSITE" id="PS51257">
    <property type="entry name" value="PROKAR_LIPOPROTEIN"/>
    <property type="match status" value="1"/>
</dbReference>
<dbReference type="PANTHER" id="PTHR24421">
    <property type="entry name" value="NITRATE/NITRITE SENSOR PROTEIN NARX-RELATED"/>
    <property type="match status" value="1"/>
</dbReference>